<reference evidence="1 2" key="1">
    <citation type="journal article" date="2009" name="Proc. Natl. Acad. Sci. U.S.A.">
        <title>Hamiltonella defensa, genome evolution of protective bacterial endosymbiont from pathogenic ancestors.</title>
        <authorList>
            <person name="Degnan P.H."/>
            <person name="Yu Y."/>
            <person name="Sisneros N."/>
            <person name="Wing R.A."/>
            <person name="Moran N.A."/>
        </authorList>
    </citation>
    <scope>NUCLEOTIDE SEQUENCE [LARGE SCALE GENOMIC DNA]</scope>
    <source>
        <strain evidence="2">5AT</strain>
    </source>
</reference>
<gene>
    <name evidence="1" type="ordered locus">HDEF_0229</name>
</gene>
<evidence type="ECO:0000313" key="2">
    <source>
        <dbReference type="Proteomes" id="UP000002334"/>
    </source>
</evidence>
<evidence type="ECO:0000313" key="1">
    <source>
        <dbReference type="EMBL" id="ACQ66997.1"/>
    </source>
</evidence>
<proteinExistence type="predicted"/>
<organism evidence="1 2">
    <name type="scientific">Hamiltonella defensa subsp. Acyrthosiphon pisum (strain 5AT)</name>
    <dbReference type="NCBI Taxonomy" id="572265"/>
    <lineage>
        <taxon>Bacteria</taxon>
        <taxon>Pseudomonadati</taxon>
        <taxon>Pseudomonadota</taxon>
        <taxon>Gammaproteobacteria</taxon>
        <taxon>Enterobacterales</taxon>
        <taxon>Enterobacteriaceae</taxon>
        <taxon>aphid secondary symbionts</taxon>
        <taxon>Candidatus Williamhamiltonella</taxon>
    </lineage>
</organism>
<protein>
    <submittedName>
        <fullName evidence="1">Uncharacterized protein</fullName>
    </submittedName>
</protein>
<keyword evidence="2" id="KW-1185">Reference proteome</keyword>
<sequence length="147" mass="16673">MRTATFSGETIAIRFGARSANKIKRLVINEKEQIKLNVSAHSDLIKSMKMLFMKGEKAASPKIPPRMATAFRPIWTTVKKTPGVSCNFKTRKALLSPSSAMTFNFILREAAREISDKEKKALIAIKNIMINRLLNIMDLFSKNRMNR</sequence>
<dbReference type="KEGG" id="hde:HDEF_0229"/>
<accession>C4K355</accession>
<dbReference type="HOGENOM" id="CLU_1765501_0_0_6"/>
<name>C4K355_HAMD5</name>
<dbReference type="Proteomes" id="UP000002334">
    <property type="component" value="Chromosome"/>
</dbReference>
<dbReference type="AlphaFoldDB" id="C4K355"/>
<dbReference type="EMBL" id="CP001277">
    <property type="protein sequence ID" value="ACQ66997.1"/>
    <property type="molecule type" value="Genomic_DNA"/>
</dbReference>
<dbReference type="eggNOG" id="ENOG502ZS6K">
    <property type="taxonomic scope" value="Bacteria"/>
</dbReference>